<evidence type="ECO:0008006" key="5">
    <source>
        <dbReference type="Google" id="ProtNLM"/>
    </source>
</evidence>
<name>A0A1Z2XP46_9FIRM</name>
<reference evidence="2 4" key="3">
    <citation type="submission" date="2020-11" db="EMBL/GenBank/DDBJ databases">
        <title>Closed and high quality bacterial genomes of the OMM12 community.</title>
        <authorList>
            <person name="Marbouty M."/>
            <person name="Lamy-Besnier Q."/>
            <person name="Debarbieux L."/>
            <person name="Koszul R."/>
        </authorList>
    </citation>
    <scope>NUCLEOTIDE SEQUENCE [LARGE SCALE GENOMIC DNA]</scope>
    <source>
        <strain evidence="2 4">KB18</strain>
    </source>
</reference>
<dbReference type="Proteomes" id="UP000596035">
    <property type="component" value="Chromosome"/>
</dbReference>
<evidence type="ECO:0000313" key="2">
    <source>
        <dbReference type="EMBL" id="QQR29492.1"/>
    </source>
</evidence>
<protein>
    <recommendedName>
        <fullName evidence="5">Dephospho-CoA kinase</fullName>
    </recommendedName>
</protein>
<dbReference type="AlphaFoldDB" id="A0A1Z2XP46"/>
<keyword evidence="3" id="KW-1185">Reference proteome</keyword>
<dbReference type="KEGG" id="amur:ADH66_05765"/>
<dbReference type="RefSeq" id="WP_066534513.1">
    <property type="nucleotide sequence ID" value="NZ_CP021422.1"/>
</dbReference>
<evidence type="ECO:0000313" key="3">
    <source>
        <dbReference type="Proteomes" id="UP000196710"/>
    </source>
</evidence>
<organism evidence="2 4">
    <name type="scientific">Acutalibacter muris</name>
    <dbReference type="NCBI Taxonomy" id="1796620"/>
    <lineage>
        <taxon>Bacteria</taxon>
        <taxon>Bacillati</taxon>
        <taxon>Bacillota</taxon>
        <taxon>Clostridia</taxon>
        <taxon>Eubacteriales</taxon>
        <taxon>Acutalibacteraceae</taxon>
        <taxon>Acutalibacter</taxon>
    </lineage>
</organism>
<evidence type="ECO:0000313" key="4">
    <source>
        <dbReference type="Proteomes" id="UP000596035"/>
    </source>
</evidence>
<dbReference type="Proteomes" id="UP000196710">
    <property type="component" value="Chromosome"/>
</dbReference>
<proteinExistence type="predicted"/>
<reference evidence="1" key="1">
    <citation type="journal article" date="2017" name="Genome Announc.">
        <title>High-Quality Whole-Genome Sequences of the Oligo-Mouse-Microbiota Bacterial Community.</title>
        <authorList>
            <person name="Garzetti D."/>
            <person name="Brugiroux S."/>
            <person name="Bunk B."/>
            <person name="Pukall R."/>
            <person name="McCoy K.D."/>
            <person name="Macpherson A.J."/>
            <person name="Stecher B."/>
        </authorList>
    </citation>
    <scope>NUCLEOTIDE SEQUENCE</scope>
    <source>
        <strain evidence="1">KB18</strain>
    </source>
</reference>
<accession>A0A1Z2XP46</accession>
<sequence>MAATARVISVKGTAFGQDMLEVLAERQLEKVSFCELDISKSILTLKDHLVNRLSHDNWRADPGLCQPELRYLYPIYFDSVRVLLAECVAEFFRTGRIYMAVPDPYRMEYAEHEIRVLILRPEEVSSLLRALRKVQAPGHDLIARWKNQADQERWLEHLQTLQQAISKLQ</sequence>
<dbReference type="EMBL" id="CP065321">
    <property type="protein sequence ID" value="QQR29492.1"/>
    <property type="molecule type" value="Genomic_DNA"/>
</dbReference>
<gene>
    <name evidence="1" type="ORF">ADH66_05765</name>
    <name evidence="2" type="ORF">I5Q82_15845</name>
</gene>
<evidence type="ECO:0000313" key="1">
    <source>
        <dbReference type="EMBL" id="ASB40207.1"/>
    </source>
</evidence>
<reference evidence="3" key="2">
    <citation type="submission" date="2017-05" db="EMBL/GenBank/DDBJ databases">
        <title>Improved OligoMM genomes.</title>
        <authorList>
            <person name="Garzetti D."/>
        </authorList>
    </citation>
    <scope>NUCLEOTIDE SEQUENCE [LARGE SCALE GENOMIC DNA]</scope>
    <source>
        <strain evidence="3">KB18</strain>
    </source>
</reference>
<dbReference type="EMBL" id="CP021422">
    <property type="protein sequence ID" value="ASB40207.1"/>
    <property type="molecule type" value="Genomic_DNA"/>
</dbReference>